<accession>A0ABR1F6Z8</accession>
<dbReference type="Gene3D" id="1.20.930.40">
    <property type="entry name" value="Transferrin receptor-like, dimerisation domain"/>
    <property type="match status" value="1"/>
</dbReference>
<dbReference type="SUPFAM" id="SSF47672">
    <property type="entry name" value="Transferrin receptor-like dimerisation domain"/>
    <property type="match status" value="1"/>
</dbReference>
<comment type="caution">
    <text evidence="5">The sequence shown here is derived from an EMBL/GenBank/DDBJ whole genome shotgun (WGS) entry which is preliminary data.</text>
</comment>
<dbReference type="SUPFAM" id="SSF53187">
    <property type="entry name" value="Zn-dependent exopeptidases"/>
    <property type="match status" value="1"/>
</dbReference>
<feature type="compositionally biased region" description="Polar residues" evidence="2">
    <location>
        <begin position="66"/>
        <end position="85"/>
    </location>
</feature>
<dbReference type="Pfam" id="PF04253">
    <property type="entry name" value="TFR_dimer"/>
    <property type="match status" value="1"/>
</dbReference>
<proteinExistence type="inferred from homology"/>
<dbReference type="Proteomes" id="UP001498771">
    <property type="component" value="Unassembled WGS sequence"/>
</dbReference>
<organism evidence="5 6">
    <name type="scientific">Myxozyma melibiosi</name>
    <dbReference type="NCBI Taxonomy" id="54550"/>
    <lineage>
        <taxon>Eukaryota</taxon>
        <taxon>Fungi</taxon>
        <taxon>Dikarya</taxon>
        <taxon>Ascomycota</taxon>
        <taxon>Saccharomycotina</taxon>
        <taxon>Lipomycetes</taxon>
        <taxon>Lipomycetales</taxon>
        <taxon>Lipomycetaceae</taxon>
        <taxon>Myxozyma</taxon>
    </lineage>
</organism>
<dbReference type="InterPro" id="IPR007365">
    <property type="entry name" value="TFR-like_dimer_dom"/>
</dbReference>
<feature type="compositionally biased region" description="Polar residues" evidence="2">
    <location>
        <begin position="40"/>
        <end position="49"/>
    </location>
</feature>
<gene>
    <name evidence="5" type="ORF">BZA70DRAFT_304514</name>
</gene>
<keyword evidence="6" id="KW-1185">Reference proteome</keyword>
<evidence type="ECO:0000259" key="4">
    <source>
        <dbReference type="Pfam" id="PF04389"/>
    </source>
</evidence>
<dbReference type="InterPro" id="IPR046450">
    <property type="entry name" value="PA_dom_sf"/>
</dbReference>
<dbReference type="InterPro" id="IPR007484">
    <property type="entry name" value="Peptidase_M28"/>
</dbReference>
<feature type="region of interest" description="Disordered" evidence="2">
    <location>
        <begin position="1"/>
        <end position="85"/>
    </location>
</feature>
<name>A0ABR1F6Z8_9ASCO</name>
<dbReference type="Gene3D" id="3.50.30.30">
    <property type="match status" value="1"/>
</dbReference>
<comment type="similarity">
    <text evidence="1">Belongs to the peptidase M28 family. M28B subfamily.</text>
</comment>
<evidence type="ECO:0000259" key="3">
    <source>
        <dbReference type="Pfam" id="PF04253"/>
    </source>
</evidence>
<dbReference type="PANTHER" id="PTHR10404:SF71">
    <property type="entry name" value="CARBOXYPEPTIDASE TRE2, PUTATIVE (AFU_ORTHOLOGUE AFUA_3G10650)-RELATED"/>
    <property type="match status" value="1"/>
</dbReference>
<evidence type="ECO:0000256" key="2">
    <source>
        <dbReference type="SAM" id="MobiDB-lite"/>
    </source>
</evidence>
<dbReference type="RefSeq" id="XP_064768642.1">
    <property type="nucleotide sequence ID" value="XM_064914777.1"/>
</dbReference>
<dbReference type="InterPro" id="IPR036757">
    <property type="entry name" value="TFR-like_dimer_dom_sf"/>
</dbReference>
<sequence length="935" mass="103310">MPDTTDDEKAGLYLYSVPPPYADDEDEAGPSSMGSSASSNINAPSTAAERQSFLPRGLVRHEPDSTDGNGNTSIDLSTPRSSTESAAALQREIVQMDQMDIIEPPQLNLLRPSISSRVVTSIQKRLSSMGRFRPRMPRIKFPRITLFDGMSQRFTFLAAIFYSISLNYHTITSTVSNAFNKRLESLGNPLLIKRLSIVFLLTVGMWAIVASDLIPLNGTGPGYSLPPRQYGINDMRRFFFQSVEVELLSEQLHSLAKIPHLAGTSGDVAVAVQIQKYLLDMKTFDEVEMTQYEVYSTFPDASNTALQLLSRNGKRDGAATFEVSFEANLTEPEAVPGMGSQEPFAFHALSAAGDVTGHIVYANYCTRKDMAQLKEYSVKLNDSIVFCRYGLVHESLKIKLAELYGAAGVVLFRDKASSDMVSYPNGTAIPEDAVQRGSAGLRNWAPGDPLSEGFPSTPVSARNSKENSTALVHIASIPISWSNAKQFLAALDGYGTKVPSWKTNFDGVDAWYTGSEDGPRAHLVSSPVEKERHPIYNVVAKIEGMEQADQIVIIGAHRDSFCYGASDAMSGTSVMLEVARILGYLKSGYSWRPRRTIYFISWDGTEENLMGSTEWVEDNIEKLRRGGAAYINLDQAISGSVLRATGDPLLESIFLRSLNYLTDPFHNATLRHLWGKKQVSYPEGDRDTLPFQSYAGIASIDLGFASPGGFPTRTCFDNLEWMNSFGDPSEVQVGSKLVELEGHFSKASDGNPYVYHKLLTQLVGSMTITLCDEMNLPFDFAAYARAVIYFANDLQSYAGQVHLDISKIREAAAELQKSAVAMDKWIKEWMDEWVIMAPTETAAMAQHRFSRNSRMINFEKHLLDLDGVPGRSWFKHVLFAPQQWPPADPESHKFFATGTLAAVRDAIEQGDKEEAQKQLDEISAVLLAASKKLVN</sequence>
<feature type="domain" description="Transferrin receptor-like dimerisation" evidence="3">
    <location>
        <begin position="803"/>
        <end position="933"/>
    </location>
</feature>
<feature type="domain" description="Peptidase M28" evidence="4">
    <location>
        <begin position="537"/>
        <end position="756"/>
    </location>
</feature>
<protein>
    <submittedName>
        <fullName evidence="5">Uncharacterized protein</fullName>
    </submittedName>
</protein>
<evidence type="ECO:0000313" key="5">
    <source>
        <dbReference type="EMBL" id="KAK7205609.1"/>
    </source>
</evidence>
<feature type="compositionally biased region" description="Low complexity" evidence="2">
    <location>
        <begin position="29"/>
        <end position="39"/>
    </location>
</feature>
<evidence type="ECO:0000256" key="1">
    <source>
        <dbReference type="ARBA" id="ARBA00005634"/>
    </source>
</evidence>
<dbReference type="EMBL" id="JBBJBU010000005">
    <property type="protein sequence ID" value="KAK7205609.1"/>
    <property type="molecule type" value="Genomic_DNA"/>
</dbReference>
<dbReference type="SUPFAM" id="SSF52025">
    <property type="entry name" value="PA domain"/>
    <property type="match status" value="1"/>
</dbReference>
<dbReference type="Pfam" id="PF04389">
    <property type="entry name" value="Peptidase_M28"/>
    <property type="match status" value="1"/>
</dbReference>
<dbReference type="InterPro" id="IPR039373">
    <property type="entry name" value="Peptidase_M28B"/>
</dbReference>
<dbReference type="PANTHER" id="PTHR10404">
    <property type="entry name" value="N-ACETYLATED-ALPHA-LINKED ACIDIC DIPEPTIDASE"/>
    <property type="match status" value="1"/>
</dbReference>
<dbReference type="GeneID" id="90040289"/>
<evidence type="ECO:0000313" key="6">
    <source>
        <dbReference type="Proteomes" id="UP001498771"/>
    </source>
</evidence>
<reference evidence="5 6" key="1">
    <citation type="submission" date="2024-03" db="EMBL/GenBank/DDBJ databases">
        <title>Genome-scale model development and genomic sequencing of the oleaginous clade Lipomyces.</title>
        <authorList>
            <consortium name="Lawrence Berkeley National Laboratory"/>
            <person name="Czajka J.J."/>
            <person name="Han Y."/>
            <person name="Kim J."/>
            <person name="Mondo S.J."/>
            <person name="Hofstad B.A."/>
            <person name="Robles A."/>
            <person name="Haridas S."/>
            <person name="Riley R."/>
            <person name="LaButti K."/>
            <person name="Pangilinan J."/>
            <person name="Andreopoulos W."/>
            <person name="Lipzen A."/>
            <person name="Yan J."/>
            <person name="Wang M."/>
            <person name="Ng V."/>
            <person name="Grigoriev I.V."/>
            <person name="Spatafora J.W."/>
            <person name="Magnuson J.K."/>
            <person name="Baker S.E."/>
            <person name="Pomraning K.R."/>
        </authorList>
    </citation>
    <scope>NUCLEOTIDE SEQUENCE [LARGE SCALE GENOMIC DNA]</scope>
    <source>
        <strain evidence="5 6">Phaff 52-87</strain>
    </source>
</reference>
<dbReference type="Gene3D" id="3.40.630.10">
    <property type="entry name" value="Zn peptidases"/>
    <property type="match status" value="1"/>
</dbReference>